<dbReference type="InterPro" id="IPR016181">
    <property type="entry name" value="Acyl_CoA_acyltransferase"/>
</dbReference>
<dbReference type="KEGG" id="noa:BKM31_33395"/>
<evidence type="ECO:0000313" key="2">
    <source>
        <dbReference type="EMBL" id="AQZ65706.1"/>
    </source>
</evidence>
<keyword evidence="3" id="KW-1185">Reference proteome</keyword>
<organism evidence="2 3">
    <name type="scientific">[Actinomadura] parvosata subsp. kistnae</name>
    <dbReference type="NCBI Taxonomy" id="1909395"/>
    <lineage>
        <taxon>Bacteria</taxon>
        <taxon>Bacillati</taxon>
        <taxon>Actinomycetota</taxon>
        <taxon>Actinomycetes</taxon>
        <taxon>Streptosporangiales</taxon>
        <taxon>Streptosporangiaceae</taxon>
        <taxon>Nonomuraea</taxon>
    </lineage>
</organism>
<protein>
    <recommendedName>
        <fullName evidence="1">BioF2-like acetyltransferase domain-containing protein</fullName>
    </recommendedName>
</protein>
<dbReference type="RefSeq" id="WP_080041971.1">
    <property type="nucleotide sequence ID" value="NZ_CP017717.1"/>
</dbReference>
<dbReference type="OrthoDB" id="5190590at2"/>
<dbReference type="SUPFAM" id="SSF55729">
    <property type="entry name" value="Acyl-CoA N-acyltransferases (Nat)"/>
    <property type="match status" value="1"/>
</dbReference>
<dbReference type="AlphaFoldDB" id="A0A1V0A666"/>
<gene>
    <name evidence="2" type="ORF">BKM31_33395</name>
</gene>
<dbReference type="EMBL" id="CP017717">
    <property type="protein sequence ID" value="AQZ65706.1"/>
    <property type="molecule type" value="Genomic_DNA"/>
</dbReference>
<evidence type="ECO:0000313" key="3">
    <source>
        <dbReference type="Proteomes" id="UP000190797"/>
    </source>
</evidence>
<dbReference type="InterPro" id="IPR038740">
    <property type="entry name" value="BioF2-like_GNAT_dom"/>
</dbReference>
<name>A0A1V0A666_9ACTN</name>
<dbReference type="Pfam" id="PF13480">
    <property type="entry name" value="Acetyltransf_6"/>
    <property type="match status" value="1"/>
</dbReference>
<sequence>MRPAPIYRDLFCQMYGVAAPAVVLGEMIHWWAIVREAGLGDQKLHRQTAYVPAGYFYATHVDAPDARTVREARERAADLATDWVLYPVVKAADDTGALRAAGFTPIPWFVGADYRVRDGVDEDLRGQLGKNRHGDLRRAARRAAERYDLELVSFPDITEEHLLLFDRLHRLNLRKYGHQHNHLSLPALRAMLRTPLGAGLHLYLRRPLEGGPPVQAGLNLVEDGGRTMSFVAQGIDHAVVPSSQNLYKAWFYEMFRRGADMGVDTFVLGRGAELNKLDMGANTFYLLENHLGPVGDRETGEVERLRQRLRAGFEEIGARLAANMAQRRAANAFELRW</sequence>
<dbReference type="STRING" id="1909395.BKM31_33395"/>
<dbReference type="Proteomes" id="UP000190797">
    <property type="component" value="Chromosome"/>
</dbReference>
<reference evidence="3" key="1">
    <citation type="journal article" date="2017" name="Med. Chem. Commun.">
        <title>Nonomuraea sp. ATCC 55076 harbours the largest actinomycete chromosome to date and the kistamicin biosynthetic gene cluster.</title>
        <authorList>
            <person name="Nazari B."/>
            <person name="Forneris C.C."/>
            <person name="Gibson M.I."/>
            <person name="Moon K."/>
            <person name="Schramma K.R."/>
            <person name="Seyedsayamdost M.R."/>
        </authorList>
    </citation>
    <scope>NUCLEOTIDE SEQUENCE [LARGE SCALE GENOMIC DNA]</scope>
    <source>
        <strain evidence="3">ATCC 55076</strain>
    </source>
</reference>
<accession>A0A1V0A666</accession>
<feature type="domain" description="BioF2-like acetyltransferase" evidence="1">
    <location>
        <begin position="131"/>
        <end position="273"/>
    </location>
</feature>
<proteinExistence type="predicted"/>
<evidence type="ECO:0000259" key="1">
    <source>
        <dbReference type="Pfam" id="PF13480"/>
    </source>
</evidence>